<keyword evidence="3" id="KW-1185">Reference proteome</keyword>
<evidence type="ECO:0000313" key="3">
    <source>
        <dbReference type="Proteomes" id="UP000708208"/>
    </source>
</evidence>
<dbReference type="Proteomes" id="UP000708208">
    <property type="component" value="Unassembled WGS sequence"/>
</dbReference>
<protein>
    <recommendedName>
        <fullName evidence="1">CRAL-TRIO domain-containing protein</fullName>
    </recommendedName>
</protein>
<dbReference type="OrthoDB" id="203812at2759"/>
<comment type="caution">
    <text evidence="2">The sequence shown here is derived from an EMBL/GenBank/DDBJ whole genome shotgun (WGS) entry which is preliminary data.</text>
</comment>
<dbReference type="AlphaFoldDB" id="A0A8J2JXY5"/>
<feature type="non-terminal residue" evidence="2">
    <location>
        <position position="1"/>
    </location>
</feature>
<accession>A0A8J2JXY5</accession>
<sequence length="143" mass="16283">TDFVENFLSYMCFIILPSFVARDKPDKKIRQAVAVLDSEGFDVKLVYKMVGHLEFVELGIKMTSLYLDILTFSLGQLILINANYATKMALDFARPLWGELMGRVVALSGNKYRWKAELKRLLPEDAIPPWYGGSKDFKPLVVC</sequence>
<evidence type="ECO:0000313" key="2">
    <source>
        <dbReference type="EMBL" id="CAG7728970.1"/>
    </source>
</evidence>
<reference evidence="2" key="1">
    <citation type="submission" date="2021-06" db="EMBL/GenBank/DDBJ databases">
        <authorList>
            <person name="Hodson N. C."/>
            <person name="Mongue J. A."/>
            <person name="Jaron S. K."/>
        </authorList>
    </citation>
    <scope>NUCLEOTIDE SEQUENCE</scope>
</reference>
<dbReference type="PROSITE" id="PS50191">
    <property type="entry name" value="CRAL_TRIO"/>
    <property type="match status" value="1"/>
</dbReference>
<gene>
    <name evidence="2" type="ORF">AFUS01_LOCUS17712</name>
</gene>
<feature type="domain" description="CRAL-TRIO" evidence="1">
    <location>
        <begin position="1"/>
        <end position="139"/>
    </location>
</feature>
<organism evidence="2 3">
    <name type="scientific">Allacma fusca</name>
    <dbReference type="NCBI Taxonomy" id="39272"/>
    <lineage>
        <taxon>Eukaryota</taxon>
        <taxon>Metazoa</taxon>
        <taxon>Ecdysozoa</taxon>
        <taxon>Arthropoda</taxon>
        <taxon>Hexapoda</taxon>
        <taxon>Collembola</taxon>
        <taxon>Symphypleona</taxon>
        <taxon>Sminthuridae</taxon>
        <taxon>Allacma</taxon>
    </lineage>
</organism>
<dbReference type="InterPro" id="IPR001251">
    <property type="entry name" value="CRAL-TRIO_dom"/>
</dbReference>
<evidence type="ECO:0000259" key="1">
    <source>
        <dbReference type="PROSITE" id="PS50191"/>
    </source>
</evidence>
<proteinExistence type="predicted"/>
<dbReference type="EMBL" id="CAJVCH010171407">
    <property type="protein sequence ID" value="CAG7728970.1"/>
    <property type="molecule type" value="Genomic_DNA"/>
</dbReference>
<name>A0A8J2JXY5_9HEXA</name>